<dbReference type="AlphaFoldDB" id="Q6BJV4"/>
<keyword evidence="6" id="KW-0813">Transport</keyword>
<feature type="transmembrane region" description="Helical" evidence="8">
    <location>
        <begin position="229"/>
        <end position="252"/>
    </location>
</feature>
<evidence type="ECO:0000256" key="2">
    <source>
        <dbReference type="ARBA" id="ARBA00006175"/>
    </source>
</evidence>
<dbReference type="InterPro" id="IPR000425">
    <property type="entry name" value="MIP"/>
</dbReference>
<keyword evidence="5 8" id="KW-0472">Membrane</keyword>
<evidence type="ECO:0000256" key="5">
    <source>
        <dbReference type="ARBA" id="ARBA00023136"/>
    </source>
</evidence>
<evidence type="ECO:0000313" key="9">
    <source>
        <dbReference type="EMBL" id="CAG89945.2"/>
    </source>
</evidence>
<dbReference type="Gene3D" id="1.20.1080.10">
    <property type="entry name" value="Glycerol uptake facilitator protein"/>
    <property type="match status" value="1"/>
</dbReference>
<evidence type="ECO:0000256" key="4">
    <source>
        <dbReference type="ARBA" id="ARBA00022989"/>
    </source>
</evidence>
<feature type="region of interest" description="Disordered" evidence="7">
    <location>
        <begin position="1"/>
        <end position="38"/>
    </location>
</feature>
<dbReference type="KEGG" id="dha:DEHA2F27104g"/>
<dbReference type="PANTHER" id="PTHR19139:SF199">
    <property type="entry name" value="MIP17260P"/>
    <property type="match status" value="1"/>
</dbReference>
<organism evidence="9 10">
    <name type="scientific">Debaryomyces hansenii (strain ATCC 36239 / CBS 767 / BCRC 21394 / JCM 1990 / NBRC 0083 / IGC 2968)</name>
    <name type="common">Yeast</name>
    <name type="synonym">Torulaspora hansenii</name>
    <dbReference type="NCBI Taxonomy" id="284592"/>
    <lineage>
        <taxon>Eukaryota</taxon>
        <taxon>Fungi</taxon>
        <taxon>Dikarya</taxon>
        <taxon>Ascomycota</taxon>
        <taxon>Saccharomycotina</taxon>
        <taxon>Pichiomycetes</taxon>
        <taxon>Debaryomycetaceae</taxon>
        <taxon>Debaryomyces</taxon>
    </lineage>
</organism>
<dbReference type="HOGENOM" id="CLU_020019_1_4_1"/>
<feature type="transmembrane region" description="Helical" evidence="8">
    <location>
        <begin position="74"/>
        <end position="95"/>
    </location>
</feature>
<keyword evidence="3 6" id="KW-0812">Transmembrane</keyword>
<evidence type="ECO:0000256" key="8">
    <source>
        <dbReference type="SAM" id="Phobius"/>
    </source>
</evidence>
<name>Q6BJV4_DEBHA</name>
<proteinExistence type="inferred from homology"/>
<evidence type="ECO:0000256" key="1">
    <source>
        <dbReference type="ARBA" id="ARBA00004141"/>
    </source>
</evidence>
<dbReference type="GO" id="GO:0015250">
    <property type="term" value="F:water channel activity"/>
    <property type="evidence" value="ECO:0007669"/>
    <property type="project" value="TreeGrafter"/>
</dbReference>
<dbReference type="InParanoid" id="Q6BJV4"/>
<feature type="compositionally biased region" description="Basic and acidic residues" evidence="7">
    <location>
        <begin position="11"/>
        <end position="38"/>
    </location>
</feature>
<dbReference type="VEuPathDB" id="FungiDB:DEHA2F27104g"/>
<accession>Q6BJV4</accession>
<dbReference type="SMR" id="Q6BJV4"/>
<dbReference type="SUPFAM" id="SSF81338">
    <property type="entry name" value="Aquaporin-like"/>
    <property type="match status" value="1"/>
</dbReference>
<sequence>MDSTLGSDSLEPEKRTTIDSEGLNHRNPERFEGENRLSPDLEAQGIEEEALAVNPAREPLYKFTIFFTEDEKRVSIYGAEFFGTYVFLLSAYLVASVANSQAIAAEDGFYAPRVYNISFGFGISLLVVAACTSNFSGGHLNPAVVWGLFLNGNISMFRFLLESLVQVIAGMAAAGTASAMYPGPVTFANAKDASVSVSRGLFLEAFGVALLVFTVLFTAIEVSPFGGMAYLPIGLSLFLGHMICVPTTGAGLNPARSFGPAIAARDFPGYHWIYWLGPVIGGAVAVVAYKMIKLGHRGTILQEARMKSNS</sequence>
<feature type="transmembrane region" description="Helical" evidence="8">
    <location>
        <begin position="201"/>
        <end position="222"/>
    </location>
</feature>
<dbReference type="InterPro" id="IPR023271">
    <property type="entry name" value="Aquaporin-like"/>
</dbReference>
<dbReference type="EMBL" id="CR382138">
    <property type="protein sequence ID" value="CAG89945.2"/>
    <property type="molecule type" value="Genomic_DNA"/>
</dbReference>
<dbReference type="eggNOG" id="KOG0223">
    <property type="taxonomic scope" value="Eukaryota"/>
</dbReference>
<dbReference type="PANTHER" id="PTHR19139">
    <property type="entry name" value="AQUAPORIN TRANSPORTER"/>
    <property type="match status" value="1"/>
</dbReference>
<evidence type="ECO:0000256" key="3">
    <source>
        <dbReference type="ARBA" id="ARBA00022692"/>
    </source>
</evidence>
<dbReference type="OMA" id="LALNTMH"/>
<keyword evidence="10" id="KW-1185">Reference proteome</keyword>
<dbReference type="RefSeq" id="XP_461517.2">
    <property type="nucleotide sequence ID" value="XM_461517.1"/>
</dbReference>
<evidence type="ECO:0000256" key="6">
    <source>
        <dbReference type="RuleBase" id="RU000477"/>
    </source>
</evidence>
<feature type="transmembrane region" description="Helical" evidence="8">
    <location>
        <begin position="159"/>
        <end position="181"/>
    </location>
</feature>
<gene>
    <name evidence="9" type="ordered locus">DEHA2F27104g</name>
</gene>
<evidence type="ECO:0000313" key="10">
    <source>
        <dbReference type="Proteomes" id="UP000000599"/>
    </source>
</evidence>
<dbReference type="FunCoup" id="Q6BJV4">
    <property type="interactions" value="278"/>
</dbReference>
<dbReference type="InterPro" id="IPR034294">
    <property type="entry name" value="Aquaporin_transptr"/>
</dbReference>
<comment type="subcellular location">
    <subcellularLocation>
        <location evidence="1">Membrane</location>
        <topology evidence="1">Multi-pass membrane protein</topology>
    </subcellularLocation>
</comment>
<dbReference type="GO" id="GO:0005886">
    <property type="term" value="C:plasma membrane"/>
    <property type="evidence" value="ECO:0007669"/>
    <property type="project" value="TreeGrafter"/>
</dbReference>
<dbReference type="Proteomes" id="UP000000599">
    <property type="component" value="Chromosome F"/>
</dbReference>
<feature type="transmembrane region" description="Helical" evidence="8">
    <location>
        <begin position="272"/>
        <end position="292"/>
    </location>
</feature>
<dbReference type="STRING" id="284592.Q6BJV4"/>
<dbReference type="OrthoDB" id="3222at2759"/>
<dbReference type="PRINTS" id="PR00783">
    <property type="entry name" value="MINTRINSICP"/>
</dbReference>
<reference evidence="9 10" key="1">
    <citation type="journal article" date="2004" name="Nature">
        <title>Genome evolution in yeasts.</title>
        <authorList>
            <consortium name="Genolevures"/>
            <person name="Dujon B."/>
            <person name="Sherman D."/>
            <person name="Fischer G."/>
            <person name="Durrens P."/>
            <person name="Casaregola S."/>
            <person name="Lafontaine I."/>
            <person name="de Montigny J."/>
            <person name="Marck C."/>
            <person name="Neuveglise C."/>
            <person name="Talla E."/>
            <person name="Goffard N."/>
            <person name="Frangeul L."/>
            <person name="Aigle M."/>
            <person name="Anthouard V."/>
            <person name="Babour A."/>
            <person name="Barbe V."/>
            <person name="Barnay S."/>
            <person name="Blanchin S."/>
            <person name="Beckerich J.M."/>
            <person name="Beyne E."/>
            <person name="Bleykasten C."/>
            <person name="Boisrame A."/>
            <person name="Boyer J."/>
            <person name="Cattolico L."/>
            <person name="Confanioleri F."/>
            <person name="de Daruvar A."/>
            <person name="Despons L."/>
            <person name="Fabre E."/>
            <person name="Fairhead C."/>
            <person name="Ferry-Dumazet H."/>
            <person name="Groppi A."/>
            <person name="Hantraye F."/>
            <person name="Hennequin C."/>
            <person name="Jauniaux N."/>
            <person name="Joyet P."/>
            <person name="Kachouri R."/>
            <person name="Kerrest A."/>
            <person name="Koszul R."/>
            <person name="Lemaire M."/>
            <person name="Lesur I."/>
            <person name="Ma L."/>
            <person name="Muller H."/>
            <person name="Nicaud J.M."/>
            <person name="Nikolski M."/>
            <person name="Oztas S."/>
            <person name="Ozier-Kalogeropoulos O."/>
            <person name="Pellenz S."/>
            <person name="Potier S."/>
            <person name="Richard G.F."/>
            <person name="Straub M.L."/>
            <person name="Suleau A."/>
            <person name="Swennene D."/>
            <person name="Tekaia F."/>
            <person name="Wesolowski-Louvel M."/>
            <person name="Westhof E."/>
            <person name="Wirth B."/>
            <person name="Zeniou-Meyer M."/>
            <person name="Zivanovic I."/>
            <person name="Bolotin-Fukuhara M."/>
            <person name="Thierry A."/>
            <person name="Bouchier C."/>
            <person name="Caudron B."/>
            <person name="Scarpelli C."/>
            <person name="Gaillardin C."/>
            <person name="Weissenbach J."/>
            <person name="Wincker P."/>
            <person name="Souciet J.L."/>
        </authorList>
    </citation>
    <scope>NUCLEOTIDE SEQUENCE [LARGE SCALE GENOMIC DNA]</scope>
    <source>
        <strain evidence="10">ATCC 36239 / CBS 767 / BCRC 21394 / JCM 1990 / NBRC 0083 / IGC 2968</strain>
    </source>
</reference>
<comment type="similarity">
    <text evidence="2 6">Belongs to the MIP/aquaporin (TC 1.A.8) family.</text>
</comment>
<protein>
    <submittedName>
        <fullName evidence="9">DEHA2F27104p</fullName>
    </submittedName>
</protein>
<evidence type="ECO:0000256" key="7">
    <source>
        <dbReference type="SAM" id="MobiDB-lite"/>
    </source>
</evidence>
<keyword evidence="4 8" id="KW-1133">Transmembrane helix</keyword>
<dbReference type="Pfam" id="PF00230">
    <property type="entry name" value="MIP"/>
    <property type="match status" value="1"/>
</dbReference>
<feature type="transmembrane region" description="Helical" evidence="8">
    <location>
        <begin position="115"/>
        <end position="138"/>
    </location>
</feature>
<dbReference type="GeneID" id="2903091"/>